<dbReference type="SMART" id="SM00401">
    <property type="entry name" value="ZnF_GATA"/>
    <property type="match status" value="1"/>
</dbReference>
<dbReference type="EMBL" id="JBGMDY010000007">
    <property type="protein sequence ID" value="KAL2328603.1"/>
    <property type="molecule type" value="Genomic_DNA"/>
</dbReference>
<keyword evidence="7" id="KW-0010">Activator</keyword>
<reference evidence="12 13" key="1">
    <citation type="submission" date="2024-08" db="EMBL/GenBank/DDBJ databases">
        <title>Insights into the chromosomal genome structure of Flemingia macrophylla.</title>
        <authorList>
            <person name="Ding Y."/>
            <person name="Zhao Y."/>
            <person name="Bi W."/>
            <person name="Wu M."/>
            <person name="Zhao G."/>
            <person name="Gong Y."/>
            <person name="Li W."/>
            <person name="Zhang P."/>
        </authorList>
    </citation>
    <scope>NUCLEOTIDE SEQUENCE [LARGE SCALE GENOMIC DNA]</scope>
    <source>
        <strain evidence="12">DYQJB</strain>
        <tissue evidence="12">Leaf</tissue>
    </source>
</reference>
<keyword evidence="4" id="KW-0862">Zinc</keyword>
<keyword evidence="6" id="KW-0238">DNA-binding</keyword>
<evidence type="ECO:0000256" key="9">
    <source>
        <dbReference type="ARBA" id="ARBA00023242"/>
    </source>
</evidence>
<gene>
    <name evidence="12" type="ORF">Fmac_022030</name>
</gene>
<dbReference type="Gene3D" id="3.30.50.10">
    <property type="entry name" value="Erythroid Transcription Factor GATA-1, subunit A"/>
    <property type="match status" value="1"/>
</dbReference>
<dbReference type="Pfam" id="PF00320">
    <property type="entry name" value="GATA"/>
    <property type="match status" value="1"/>
</dbReference>
<evidence type="ECO:0000256" key="10">
    <source>
        <dbReference type="PROSITE-ProRule" id="PRU00094"/>
    </source>
</evidence>
<dbReference type="SUPFAM" id="SSF57716">
    <property type="entry name" value="Glucocorticoid receptor-like (DNA-binding domain)"/>
    <property type="match status" value="1"/>
</dbReference>
<feature type="domain" description="GATA-type" evidence="11">
    <location>
        <begin position="218"/>
        <end position="254"/>
    </location>
</feature>
<dbReference type="GO" id="GO:0003677">
    <property type="term" value="F:DNA binding"/>
    <property type="evidence" value="ECO:0007669"/>
    <property type="project" value="UniProtKB-KW"/>
</dbReference>
<dbReference type="Proteomes" id="UP001603857">
    <property type="component" value="Unassembled WGS sequence"/>
</dbReference>
<accession>A0ABD1LYI8</accession>
<evidence type="ECO:0000256" key="8">
    <source>
        <dbReference type="ARBA" id="ARBA00023163"/>
    </source>
</evidence>
<protein>
    <recommendedName>
        <fullName evidence="11">GATA-type domain-containing protein</fullName>
    </recommendedName>
</protein>
<keyword evidence="5" id="KW-0805">Transcription regulation</keyword>
<evidence type="ECO:0000256" key="4">
    <source>
        <dbReference type="ARBA" id="ARBA00022833"/>
    </source>
</evidence>
<evidence type="ECO:0000259" key="11">
    <source>
        <dbReference type="PROSITE" id="PS50114"/>
    </source>
</evidence>
<dbReference type="PANTHER" id="PTHR45658:SF134">
    <property type="entry name" value="GATA TYPE ZINC FINGER TRANSCRIPTION FACTOR FAMILY PROTEIN"/>
    <property type="match status" value="1"/>
</dbReference>
<evidence type="ECO:0000313" key="13">
    <source>
        <dbReference type="Proteomes" id="UP001603857"/>
    </source>
</evidence>
<keyword evidence="3 10" id="KW-0863">Zinc-finger</keyword>
<evidence type="ECO:0000256" key="7">
    <source>
        <dbReference type="ARBA" id="ARBA00023159"/>
    </source>
</evidence>
<keyword evidence="13" id="KW-1185">Reference proteome</keyword>
<dbReference type="InterPro" id="IPR000679">
    <property type="entry name" value="Znf_GATA"/>
</dbReference>
<evidence type="ECO:0000313" key="12">
    <source>
        <dbReference type="EMBL" id="KAL2328603.1"/>
    </source>
</evidence>
<dbReference type="InterPro" id="IPR051140">
    <property type="entry name" value="GATA_TF"/>
</dbReference>
<name>A0ABD1LYI8_9FABA</name>
<dbReference type="PROSITE" id="PS00344">
    <property type="entry name" value="GATA_ZN_FINGER_1"/>
    <property type="match status" value="1"/>
</dbReference>
<evidence type="ECO:0000256" key="1">
    <source>
        <dbReference type="ARBA" id="ARBA00005694"/>
    </source>
</evidence>
<sequence>MKDCLFLDNNFNCLSDKILDDVIEFLDFPLEDVETDCGEDLDWDAEFKLLEEPSLGIFSLQPSAQTPNENPKLTRTISASPAKTAEPTQCKTIPNQNASLKGKDLHQFQTNSPVSVFESSSSTSVGNSNSKLLVPIDHPRGKRSRRRCLSNISLLYHIPFNLTPPDFRRCQRIAVSESDLQTHSAGKLIYIVKKQHRKKDTSLPSKRIEMKRSTSQESVATRKCIHCEVTNTPQWREGPMGPKTLCNACGVRYRSGRLFAEYRPAASPTFVASLHSNSHKKVLEIRKRATQESVR</sequence>
<evidence type="ECO:0000256" key="5">
    <source>
        <dbReference type="ARBA" id="ARBA00023015"/>
    </source>
</evidence>
<dbReference type="FunFam" id="3.30.50.10:FF:000018">
    <property type="entry name" value="GATA transcription factor"/>
    <property type="match status" value="1"/>
</dbReference>
<dbReference type="AlphaFoldDB" id="A0ABD1LYI8"/>
<proteinExistence type="inferred from homology"/>
<dbReference type="InterPro" id="IPR013088">
    <property type="entry name" value="Znf_NHR/GATA"/>
</dbReference>
<dbReference type="PROSITE" id="PS50114">
    <property type="entry name" value="GATA_ZN_FINGER_2"/>
    <property type="match status" value="1"/>
</dbReference>
<evidence type="ECO:0000256" key="3">
    <source>
        <dbReference type="ARBA" id="ARBA00022771"/>
    </source>
</evidence>
<comment type="similarity">
    <text evidence="1">Belongs to the type IV zinc-finger family. Class A subfamily.</text>
</comment>
<keyword evidence="9" id="KW-0539">Nucleus</keyword>
<dbReference type="GO" id="GO:0008270">
    <property type="term" value="F:zinc ion binding"/>
    <property type="evidence" value="ECO:0007669"/>
    <property type="project" value="UniProtKB-KW"/>
</dbReference>
<evidence type="ECO:0000256" key="6">
    <source>
        <dbReference type="ARBA" id="ARBA00023125"/>
    </source>
</evidence>
<keyword evidence="8" id="KW-0804">Transcription</keyword>
<comment type="caution">
    <text evidence="12">The sequence shown here is derived from an EMBL/GenBank/DDBJ whole genome shotgun (WGS) entry which is preliminary data.</text>
</comment>
<dbReference type="PANTHER" id="PTHR45658">
    <property type="entry name" value="GATA TRANSCRIPTION FACTOR"/>
    <property type="match status" value="1"/>
</dbReference>
<organism evidence="12 13">
    <name type="scientific">Flemingia macrophylla</name>
    <dbReference type="NCBI Taxonomy" id="520843"/>
    <lineage>
        <taxon>Eukaryota</taxon>
        <taxon>Viridiplantae</taxon>
        <taxon>Streptophyta</taxon>
        <taxon>Embryophyta</taxon>
        <taxon>Tracheophyta</taxon>
        <taxon>Spermatophyta</taxon>
        <taxon>Magnoliopsida</taxon>
        <taxon>eudicotyledons</taxon>
        <taxon>Gunneridae</taxon>
        <taxon>Pentapetalae</taxon>
        <taxon>rosids</taxon>
        <taxon>fabids</taxon>
        <taxon>Fabales</taxon>
        <taxon>Fabaceae</taxon>
        <taxon>Papilionoideae</taxon>
        <taxon>50 kb inversion clade</taxon>
        <taxon>NPAAA clade</taxon>
        <taxon>indigoferoid/millettioid clade</taxon>
        <taxon>Phaseoleae</taxon>
        <taxon>Flemingia</taxon>
    </lineage>
</organism>
<keyword evidence="2" id="KW-0479">Metal-binding</keyword>
<evidence type="ECO:0000256" key="2">
    <source>
        <dbReference type="ARBA" id="ARBA00022723"/>
    </source>
</evidence>
<dbReference type="CDD" id="cd00202">
    <property type="entry name" value="ZnF_GATA"/>
    <property type="match status" value="1"/>
</dbReference>